<evidence type="ECO:0000256" key="7">
    <source>
        <dbReference type="SAM" id="MobiDB-lite"/>
    </source>
</evidence>
<keyword evidence="5" id="KW-0067">ATP-binding</keyword>
<evidence type="ECO:0000256" key="1">
    <source>
        <dbReference type="ARBA" id="ARBA00012552"/>
    </source>
</evidence>
<dbReference type="EC" id="3.6.4.13" evidence="1"/>
<dbReference type="InterPro" id="IPR014014">
    <property type="entry name" value="RNA_helicase_DEAD_Q_motif"/>
</dbReference>
<evidence type="ECO:0000256" key="5">
    <source>
        <dbReference type="ARBA" id="ARBA00022840"/>
    </source>
</evidence>
<dbReference type="PROSITE" id="PS51194">
    <property type="entry name" value="HELICASE_CTER"/>
    <property type="match status" value="1"/>
</dbReference>
<dbReference type="Gene3D" id="3.40.50.300">
    <property type="entry name" value="P-loop containing nucleotide triphosphate hydrolases"/>
    <property type="match status" value="2"/>
</dbReference>
<feature type="domain" description="Helicase C-terminal" evidence="9">
    <location>
        <begin position="444"/>
        <end position="587"/>
    </location>
</feature>
<dbReference type="SMART" id="SM00490">
    <property type="entry name" value="HELICc"/>
    <property type="match status" value="1"/>
</dbReference>
<sequence length="722" mass="77777">MTGDDDGALRAEFSRWTDAQMVDFIAAREDADEAMEAARVGREGLLRACVALESKNQTHGDAVADDGVDGDVDPLDAFMASLAPDEPSSRAPRRAEADEDDDGFALALERATAAPEARKRRDDVDDEDIVAPAGGYEDEYDDTRRRQAPSELPPPLVSTSYEPFERVAYAPPKELADLAPEDVKRRREALDIRVDGCESIAPIERFGQGGFDVDTLKALKRCGFEKPTPIQAQGVPTTLAGCNVLAMAKTGSGKTLTFILPALSHVARQRALSKHEGPIALVLAPTRELARQISSEANKICKHLRPRCCAIYGGVSKTDQFKALRGGAEIVVATPGRLIDVLTMKNCTNLSRVTYVALDEADRMLDMGFEKAVRSICRAIRPDRQCVLFSATMPPSVKRLCRDLLGDTFVTICVGDVGAANADVQQVARVFVDDAARTQWFFSTLPQFIDAGQVLVFVTHKNSVDELVHDLTTRGVRAVGLHGDLEQHDRHAAMKAFKSESVHVLVATDVAARGLDVNSIKTVINYHAARDIDTHVHRIGRTGRAGALDGCAYTLLTATVSMRFAQQLVANFEAAGQSVPEDLKALARGGYKRSRDEFQRDEGRRAPFGGRGRGRGGLGFSGATSPSSFGGRAPLPPRRESNANYSAVPPPSMMTVSRVPPPPSQPEVDDMLARARAKAEALAATLQKPAASTSDATTAAIAAAQAIAARLLGRNDEKCNDN</sequence>
<feature type="domain" description="DEAD-box RNA helicase Q" evidence="10">
    <location>
        <begin position="204"/>
        <end position="232"/>
    </location>
</feature>
<dbReference type="CDD" id="cd18787">
    <property type="entry name" value="SF2_C_DEAD"/>
    <property type="match status" value="1"/>
</dbReference>
<organism evidence="11">
    <name type="scientific">Ostreococcus mediterraneus</name>
    <dbReference type="NCBI Taxonomy" id="1486918"/>
    <lineage>
        <taxon>Eukaryota</taxon>
        <taxon>Viridiplantae</taxon>
        <taxon>Chlorophyta</taxon>
        <taxon>Mamiellophyceae</taxon>
        <taxon>Mamiellales</taxon>
        <taxon>Bathycoccaceae</taxon>
        <taxon>Ostreococcus</taxon>
    </lineage>
</organism>
<feature type="compositionally biased region" description="Basic and acidic residues" evidence="7">
    <location>
        <begin position="593"/>
        <end position="605"/>
    </location>
</feature>
<evidence type="ECO:0000259" key="10">
    <source>
        <dbReference type="PROSITE" id="PS51195"/>
    </source>
</evidence>
<evidence type="ECO:0000256" key="4">
    <source>
        <dbReference type="ARBA" id="ARBA00022806"/>
    </source>
</evidence>
<keyword evidence="4" id="KW-0347">Helicase</keyword>
<feature type="compositionally biased region" description="Gly residues" evidence="7">
    <location>
        <begin position="609"/>
        <end position="620"/>
    </location>
</feature>
<protein>
    <recommendedName>
        <fullName evidence="1">RNA helicase</fullName>
        <ecNumber evidence="1">3.6.4.13</ecNumber>
    </recommendedName>
</protein>
<dbReference type="GO" id="GO:0005524">
    <property type="term" value="F:ATP binding"/>
    <property type="evidence" value="ECO:0007669"/>
    <property type="project" value="UniProtKB-KW"/>
</dbReference>
<dbReference type="Pfam" id="PF00270">
    <property type="entry name" value="DEAD"/>
    <property type="match status" value="1"/>
</dbReference>
<dbReference type="EMBL" id="HBEE01000381">
    <property type="protein sequence ID" value="CAD8319303.1"/>
    <property type="molecule type" value="Transcribed_RNA"/>
</dbReference>
<reference evidence="11" key="1">
    <citation type="submission" date="2021-01" db="EMBL/GenBank/DDBJ databases">
        <authorList>
            <person name="Corre E."/>
            <person name="Pelletier E."/>
            <person name="Niang G."/>
            <person name="Scheremetjew M."/>
            <person name="Finn R."/>
            <person name="Kale V."/>
            <person name="Holt S."/>
            <person name="Cochrane G."/>
            <person name="Meng A."/>
            <person name="Brown T."/>
            <person name="Cohen L."/>
        </authorList>
    </citation>
    <scope>NUCLEOTIDE SEQUENCE</scope>
    <source>
        <strain evidence="11">Clade-D-RCC2593</strain>
    </source>
</reference>
<dbReference type="SMART" id="SM00487">
    <property type="entry name" value="DEXDc"/>
    <property type="match status" value="1"/>
</dbReference>
<evidence type="ECO:0000259" key="9">
    <source>
        <dbReference type="PROSITE" id="PS51194"/>
    </source>
</evidence>
<keyword evidence="2" id="KW-0547">Nucleotide-binding</keyword>
<dbReference type="GO" id="GO:0003676">
    <property type="term" value="F:nucleic acid binding"/>
    <property type="evidence" value="ECO:0007669"/>
    <property type="project" value="InterPro"/>
</dbReference>
<name>A0A7R9WCI5_9CHLO</name>
<dbReference type="GO" id="GO:0003724">
    <property type="term" value="F:RNA helicase activity"/>
    <property type="evidence" value="ECO:0007669"/>
    <property type="project" value="UniProtKB-EC"/>
</dbReference>
<dbReference type="InterPro" id="IPR011545">
    <property type="entry name" value="DEAD/DEAH_box_helicase_dom"/>
</dbReference>
<dbReference type="PANTHER" id="PTHR47958">
    <property type="entry name" value="ATP-DEPENDENT RNA HELICASE DBP3"/>
    <property type="match status" value="1"/>
</dbReference>
<dbReference type="PROSITE" id="PS51192">
    <property type="entry name" value="HELICASE_ATP_BIND_1"/>
    <property type="match status" value="1"/>
</dbReference>
<evidence type="ECO:0000256" key="2">
    <source>
        <dbReference type="ARBA" id="ARBA00022741"/>
    </source>
</evidence>
<feature type="domain" description="Helicase ATP-binding" evidence="8">
    <location>
        <begin position="235"/>
        <end position="411"/>
    </location>
</feature>
<evidence type="ECO:0000256" key="6">
    <source>
        <dbReference type="PROSITE-ProRule" id="PRU00552"/>
    </source>
</evidence>
<feature type="region of interest" description="Disordered" evidence="7">
    <location>
        <begin position="81"/>
        <end position="100"/>
    </location>
</feature>
<dbReference type="InterPro" id="IPR001650">
    <property type="entry name" value="Helicase_C-like"/>
</dbReference>
<feature type="region of interest" description="Disordered" evidence="7">
    <location>
        <begin position="589"/>
        <end position="668"/>
    </location>
</feature>
<evidence type="ECO:0000313" key="11">
    <source>
        <dbReference type="EMBL" id="CAD8319303.1"/>
    </source>
</evidence>
<dbReference type="InterPro" id="IPR014001">
    <property type="entry name" value="Helicase_ATP-bd"/>
</dbReference>
<dbReference type="GO" id="GO:0016787">
    <property type="term" value="F:hydrolase activity"/>
    <property type="evidence" value="ECO:0007669"/>
    <property type="project" value="UniProtKB-KW"/>
</dbReference>
<evidence type="ECO:0000256" key="3">
    <source>
        <dbReference type="ARBA" id="ARBA00022801"/>
    </source>
</evidence>
<dbReference type="SUPFAM" id="SSF52540">
    <property type="entry name" value="P-loop containing nucleoside triphosphate hydrolases"/>
    <property type="match status" value="2"/>
</dbReference>
<feature type="region of interest" description="Disordered" evidence="7">
    <location>
        <begin position="115"/>
        <end position="158"/>
    </location>
</feature>
<feature type="short sequence motif" description="Q motif" evidence="6">
    <location>
        <begin position="204"/>
        <end position="232"/>
    </location>
</feature>
<proteinExistence type="predicted"/>
<accession>A0A7R9WCI5</accession>
<dbReference type="PROSITE" id="PS51195">
    <property type="entry name" value="Q_MOTIF"/>
    <property type="match status" value="1"/>
</dbReference>
<dbReference type="AlphaFoldDB" id="A0A7R9WCI5"/>
<keyword evidence="3" id="KW-0378">Hydrolase</keyword>
<dbReference type="Pfam" id="PF00271">
    <property type="entry name" value="Helicase_C"/>
    <property type="match status" value="1"/>
</dbReference>
<gene>
    <name evidence="11" type="ORF">OMED0937_LOCUS314</name>
</gene>
<dbReference type="InterPro" id="IPR027417">
    <property type="entry name" value="P-loop_NTPase"/>
</dbReference>
<evidence type="ECO:0000259" key="8">
    <source>
        <dbReference type="PROSITE" id="PS51192"/>
    </source>
</evidence>